<keyword evidence="2 4" id="KW-0853">WD repeat</keyword>
<feature type="repeat" description="WD" evidence="4">
    <location>
        <begin position="228"/>
        <end position="269"/>
    </location>
</feature>
<comment type="caution">
    <text evidence="6">The sequence shown here is derived from an EMBL/GenBank/DDBJ whole genome shotgun (WGS) entry which is preliminary data.</text>
</comment>
<keyword evidence="5" id="KW-0967">Endosome</keyword>
<dbReference type="GO" id="GO:0031929">
    <property type="term" value="P:TOR signaling"/>
    <property type="evidence" value="ECO:0007669"/>
    <property type="project" value="UniProtKB-UniRule"/>
</dbReference>
<dbReference type="Gene3D" id="2.130.10.10">
    <property type="entry name" value="YVTN repeat-like/Quinoprotein amine dehydrogenase"/>
    <property type="match status" value="2"/>
</dbReference>
<comment type="subunit">
    <text evidence="5">The target of rapamycin complex 1 (TORC1) is composed of at least RAPTOR, LST8 and TOR.</text>
</comment>
<dbReference type="InterPro" id="IPR001680">
    <property type="entry name" value="WD40_rpt"/>
</dbReference>
<dbReference type="OrthoDB" id="400at2759"/>
<comment type="subcellular location">
    <subcellularLocation>
        <location evidence="5">Endosome</location>
    </subcellularLocation>
</comment>
<dbReference type="CDD" id="cd00200">
    <property type="entry name" value="WD40"/>
    <property type="match status" value="1"/>
</dbReference>
<evidence type="ECO:0000256" key="3">
    <source>
        <dbReference type="ARBA" id="ARBA00022737"/>
    </source>
</evidence>
<dbReference type="InterPro" id="IPR037588">
    <property type="entry name" value="MLST8"/>
</dbReference>
<proteinExistence type="inferred from homology"/>
<evidence type="ECO:0000256" key="4">
    <source>
        <dbReference type="PROSITE-ProRule" id="PRU00221"/>
    </source>
</evidence>
<gene>
    <name evidence="6" type="ORF">RHSIM_Rhsim04G0099500</name>
</gene>
<dbReference type="GO" id="GO:0031932">
    <property type="term" value="C:TORC2 complex"/>
    <property type="evidence" value="ECO:0007669"/>
    <property type="project" value="InterPro"/>
</dbReference>
<dbReference type="GO" id="GO:0031931">
    <property type="term" value="C:TORC1 complex"/>
    <property type="evidence" value="ECO:0007669"/>
    <property type="project" value="UniProtKB-UniRule"/>
</dbReference>
<dbReference type="InterPro" id="IPR019775">
    <property type="entry name" value="WD40_repeat_CS"/>
</dbReference>
<organism evidence="6 7">
    <name type="scientific">Rhododendron simsii</name>
    <name type="common">Sims's rhododendron</name>
    <dbReference type="NCBI Taxonomy" id="118357"/>
    <lineage>
        <taxon>Eukaryota</taxon>
        <taxon>Viridiplantae</taxon>
        <taxon>Streptophyta</taxon>
        <taxon>Embryophyta</taxon>
        <taxon>Tracheophyta</taxon>
        <taxon>Spermatophyta</taxon>
        <taxon>Magnoliopsida</taxon>
        <taxon>eudicotyledons</taxon>
        <taxon>Gunneridae</taxon>
        <taxon>Pentapetalae</taxon>
        <taxon>asterids</taxon>
        <taxon>Ericales</taxon>
        <taxon>Ericaceae</taxon>
        <taxon>Ericoideae</taxon>
        <taxon>Rhodoreae</taxon>
        <taxon>Rhododendron</taxon>
    </lineage>
</organism>
<evidence type="ECO:0000256" key="5">
    <source>
        <dbReference type="RuleBase" id="RU369068"/>
    </source>
</evidence>
<protein>
    <recommendedName>
        <fullName evidence="5">Target of rapamycin complex subunit LST8</fullName>
        <shortName evidence="5">TORC subunit LST8</shortName>
    </recommendedName>
    <alternativeName>
        <fullName evidence="5">Lethal with SEC13 protein 8 homolog</fullName>
    </alternativeName>
</protein>
<dbReference type="InterPro" id="IPR036322">
    <property type="entry name" value="WD40_repeat_dom_sf"/>
</dbReference>
<accession>A0A834GYU1</accession>
<name>A0A834GYU1_RHOSS</name>
<dbReference type="GO" id="GO:0032956">
    <property type="term" value="P:regulation of actin cytoskeleton organization"/>
    <property type="evidence" value="ECO:0007669"/>
    <property type="project" value="TreeGrafter"/>
</dbReference>
<keyword evidence="3 5" id="KW-0677">Repeat</keyword>
<comment type="similarity">
    <text evidence="1 5">Belongs to the WD repeat LST8 family.</text>
</comment>
<evidence type="ECO:0000256" key="2">
    <source>
        <dbReference type="ARBA" id="ARBA00022574"/>
    </source>
</evidence>
<dbReference type="PROSITE" id="PS00678">
    <property type="entry name" value="WD_REPEATS_1"/>
    <property type="match status" value="3"/>
</dbReference>
<keyword evidence="7" id="KW-1185">Reference proteome</keyword>
<reference evidence="6" key="1">
    <citation type="submission" date="2019-11" db="EMBL/GenBank/DDBJ databases">
        <authorList>
            <person name="Liu Y."/>
            <person name="Hou J."/>
            <person name="Li T.-Q."/>
            <person name="Guan C.-H."/>
            <person name="Wu X."/>
            <person name="Wu H.-Z."/>
            <person name="Ling F."/>
            <person name="Zhang R."/>
            <person name="Shi X.-G."/>
            <person name="Ren J.-P."/>
            <person name="Chen E.-F."/>
            <person name="Sun J.-M."/>
        </authorList>
    </citation>
    <scope>NUCLEOTIDE SEQUENCE</scope>
    <source>
        <strain evidence="6">Adult_tree_wgs_1</strain>
        <tissue evidence="6">Leaves</tissue>
    </source>
</reference>
<feature type="repeat" description="WD" evidence="4">
    <location>
        <begin position="182"/>
        <end position="219"/>
    </location>
</feature>
<dbReference type="InterPro" id="IPR015943">
    <property type="entry name" value="WD40/YVTN_repeat-like_dom_sf"/>
</dbReference>
<sequence>MTQQPSVILATASYDRSIRFWEAKSGRCYRTIQYPETQVNRLEITPDKRFLAAAGNPHIRLFDVESNNPQPVMNYESHTNNVMAVGFQCDGKWMYSGSEDGTVKIWDLRAPGCQREYESRAAVNTVVLHPNQVPEVDTAVRSLTVMWDGSLVVAANNRGTCYVWRLLQGTQTMTNFEPLHKLQAHDGYILKCLLSPELCEPNRYLATASADNTVKIWNVGGFTLEKVLVGHQRWVWDCVFSVDGAFLITASSDTTARLWSMSTGENLKVYQGHHKATTCCALHDGAEPSC</sequence>
<dbReference type="InterPro" id="IPR020472">
    <property type="entry name" value="WD40_PAC1"/>
</dbReference>
<dbReference type="PANTHER" id="PTHR19842">
    <property type="entry name" value="G BETA-LIKE PROTEIN GBL"/>
    <property type="match status" value="1"/>
</dbReference>
<dbReference type="AlphaFoldDB" id="A0A834GYU1"/>
<evidence type="ECO:0000313" key="6">
    <source>
        <dbReference type="EMBL" id="KAF7145161.1"/>
    </source>
</evidence>
<dbReference type="EMBL" id="WJXA01000004">
    <property type="protein sequence ID" value="KAF7145161.1"/>
    <property type="molecule type" value="Genomic_DNA"/>
</dbReference>
<evidence type="ECO:0000256" key="1">
    <source>
        <dbReference type="ARBA" id="ARBA00009890"/>
    </source>
</evidence>
<dbReference type="PRINTS" id="PR00320">
    <property type="entry name" value="GPROTEINBRPT"/>
</dbReference>
<dbReference type="Pfam" id="PF00400">
    <property type="entry name" value="WD40"/>
    <property type="match status" value="3"/>
</dbReference>
<dbReference type="PANTHER" id="PTHR19842:SF0">
    <property type="entry name" value="TARGET OF RAPAMYCIN COMPLEX SUBUNIT LST8"/>
    <property type="match status" value="1"/>
</dbReference>
<dbReference type="PROSITE" id="PS50082">
    <property type="entry name" value="WD_REPEATS_2"/>
    <property type="match status" value="4"/>
</dbReference>
<feature type="repeat" description="WD" evidence="4">
    <location>
        <begin position="9"/>
        <end position="31"/>
    </location>
</feature>
<evidence type="ECO:0000313" key="7">
    <source>
        <dbReference type="Proteomes" id="UP000626092"/>
    </source>
</evidence>
<dbReference type="PROSITE" id="PS50294">
    <property type="entry name" value="WD_REPEATS_REGION"/>
    <property type="match status" value="3"/>
</dbReference>
<comment type="function">
    <text evidence="5">Component of TORC1 complex, which is an essential cell growth regulator that controls plant development. Acts by activating transcription, protein synthesis and ribosome biogenesis, and inhibiting mRNA degradation and autophagy.</text>
</comment>
<dbReference type="SUPFAM" id="SSF50978">
    <property type="entry name" value="WD40 repeat-like"/>
    <property type="match status" value="1"/>
</dbReference>
<dbReference type="GO" id="GO:0005768">
    <property type="term" value="C:endosome"/>
    <property type="evidence" value="ECO:0007669"/>
    <property type="project" value="UniProtKB-SubCell"/>
</dbReference>
<dbReference type="SMART" id="SM00320">
    <property type="entry name" value="WD40"/>
    <property type="match status" value="5"/>
</dbReference>
<feature type="repeat" description="WD" evidence="4">
    <location>
        <begin position="75"/>
        <end position="109"/>
    </location>
</feature>
<dbReference type="Proteomes" id="UP000626092">
    <property type="component" value="Unassembled WGS sequence"/>
</dbReference>